<dbReference type="PRINTS" id="PR00502">
    <property type="entry name" value="NUDIXFAMILY"/>
</dbReference>
<dbReference type="AlphaFoldDB" id="A0A5Q0GWP8"/>
<dbReference type="InterPro" id="IPR020476">
    <property type="entry name" value="Nudix_hydrolase"/>
</dbReference>
<sequence>MTDDEARFAYLAEGNAKQARKRVAVDLLIRDEAGRILLVNPTYKDNWDLPGGMVESNEPPRAAGVRELAEELGLTVTAGRVLVLDWVGPHGPWDDQLVFIFDGGTLSPARVKSIEVRDPEISEFRFVELGEAKNLLRPDMAQRLVRACNALTTGITDYSE</sequence>
<evidence type="ECO:0000256" key="3">
    <source>
        <dbReference type="ARBA" id="ARBA00022842"/>
    </source>
</evidence>
<keyword evidence="6" id="KW-1185">Reference proteome</keyword>
<evidence type="ECO:0000256" key="2">
    <source>
        <dbReference type="ARBA" id="ARBA00022801"/>
    </source>
</evidence>
<evidence type="ECO:0000313" key="6">
    <source>
        <dbReference type="Proteomes" id="UP000325787"/>
    </source>
</evidence>
<dbReference type="InterPro" id="IPR000086">
    <property type="entry name" value="NUDIX_hydrolase_dom"/>
</dbReference>
<dbReference type="GO" id="GO:0016787">
    <property type="term" value="F:hydrolase activity"/>
    <property type="evidence" value="ECO:0007669"/>
    <property type="project" value="UniProtKB-KW"/>
</dbReference>
<comment type="cofactor">
    <cofactor evidence="1">
        <name>Mg(2+)</name>
        <dbReference type="ChEBI" id="CHEBI:18420"/>
    </cofactor>
</comment>
<dbReference type="Gene3D" id="3.90.79.10">
    <property type="entry name" value="Nucleoside Triphosphate Pyrophosphohydrolase"/>
    <property type="match status" value="1"/>
</dbReference>
<evidence type="ECO:0000256" key="1">
    <source>
        <dbReference type="ARBA" id="ARBA00001946"/>
    </source>
</evidence>
<organism evidence="5 6">
    <name type="scientific">Saccharothrix syringae</name>
    <name type="common">Nocardiopsis syringae</name>
    <dbReference type="NCBI Taxonomy" id="103733"/>
    <lineage>
        <taxon>Bacteria</taxon>
        <taxon>Bacillati</taxon>
        <taxon>Actinomycetota</taxon>
        <taxon>Actinomycetes</taxon>
        <taxon>Pseudonocardiales</taxon>
        <taxon>Pseudonocardiaceae</taxon>
        <taxon>Saccharothrix</taxon>
    </lineage>
</organism>
<keyword evidence="3" id="KW-0460">Magnesium</keyword>
<dbReference type="CDD" id="cd18876">
    <property type="entry name" value="NUDIX_Hydrolase"/>
    <property type="match status" value="1"/>
</dbReference>
<dbReference type="Proteomes" id="UP000325787">
    <property type="component" value="Chromosome"/>
</dbReference>
<reference evidence="6" key="1">
    <citation type="journal article" date="2021" name="Curr. Microbiol.">
        <title>Complete genome of nocamycin-producing strain Saccharothrix syringae NRRL B-16468 reveals the biosynthetic potential for secondary metabolites.</title>
        <authorList>
            <person name="Mo X."/>
            <person name="Yang S."/>
        </authorList>
    </citation>
    <scope>NUCLEOTIDE SEQUENCE [LARGE SCALE GENOMIC DNA]</scope>
    <source>
        <strain evidence="6">ATCC 51364 / DSM 43886 / JCM 6844 / KCTC 9398 / NBRC 14523 / NRRL B-16468 / INA 2240</strain>
    </source>
</reference>
<dbReference type="PROSITE" id="PS51462">
    <property type="entry name" value="NUDIX"/>
    <property type="match status" value="1"/>
</dbReference>
<evidence type="ECO:0000259" key="4">
    <source>
        <dbReference type="PROSITE" id="PS51462"/>
    </source>
</evidence>
<gene>
    <name evidence="5" type="ORF">EKG83_14205</name>
</gene>
<evidence type="ECO:0000313" key="5">
    <source>
        <dbReference type="EMBL" id="QFZ18477.1"/>
    </source>
</evidence>
<protein>
    <submittedName>
        <fullName evidence="5">NUDIX hydrolase</fullName>
    </submittedName>
</protein>
<dbReference type="PANTHER" id="PTHR43046">
    <property type="entry name" value="GDP-MANNOSE MANNOSYL HYDROLASE"/>
    <property type="match status" value="1"/>
</dbReference>
<feature type="domain" description="Nudix hydrolase" evidence="4">
    <location>
        <begin position="20"/>
        <end position="152"/>
    </location>
</feature>
<dbReference type="Pfam" id="PF00293">
    <property type="entry name" value="NUDIX"/>
    <property type="match status" value="1"/>
</dbReference>
<accession>A0A5Q0GWP8</accession>
<name>A0A5Q0GWP8_SACSY</name>
<dbReference type="RefSeq" id="WP_033435462.1">
    <property type="nucleotide sequence ID" value="NZ_CP034550.1"/>
</dbReference>
<dbReference type="PANTHER" id="PTHR43046:SF12">
    <property type="entry name" value="GDP-MANNOSE MANNOSYL HYDROLASE"/>
    <property type="match status" value="1"/>
</dbReference>
<dbReference type="KEGG" id="ssyi:EKG83_14205"/>
<keyword evidence="2 5" id="KW-0378">Hydrolase</keyword>
<dbReference type="OrthoDB" id="4247482at2"/>
<dbReference type="InterPro" id="IPR015797">
    <property type="entry name" value="NUDIX_hydrolase-like_dom_sf"/>
</dbReference>
<dbReference type="SUPFAM" id="SSF55811">
    <property type="entry name" value="Nudix"/>
    <property type="match status" value="1"/>
</dbReference>
<dbReference type="EMBL" id="CP034550">
    <property type="protein sequence ID" value="QFZ18477.1"/>
    <property type="molecule type" value="Genomic_DNA"/>
</dbReference>
<proteinExistence type="predicted"/>